<evidence type="ECO:0000259" key="6">
    <source>
        <dbReference type="PROSITE" id="PS51123"/>
    </source>
</evidence>
<comment type="subcellular location">
    <subcellularLocation>
        <location evidence="1">Cell outer membrane</location>
    </subcellularLocation>
</comment>
<evidence type="ECO:0000256" key="4">
    <source>
        <dbReference type="PROSITE-ProRule" id="PRU00473"/>
    </source>
</evidence>
<evidence type="ECO:0000256" key="3">
    <source>
        <dbReference type="ARBA" id="ARBA00023237"/>
    </source>
</evidence>
<dbReference type="PRINTS" id="PR01021">
    <property type="entry name" value="OMPADOMAIN"/>
</dbReference>
<protein>
    <submittedName>
        <fullName evidence="7">Outer membrane protein OmpA</fullName>
    </submittedName>
</protein>
<dbReference type="Pfam" id="PF00691">
    <property type="entry name" value="OmpA"/>
    <property type="match status" value="1"/>
</dbReference>
<dbReference type="EMBL" id="FOBS01000005">
    <property type="protein sequence ID" value="SEM14088.1"/>
    <property type="molecule type" value="Genomic_DNA"/>
</dbReference>
<dbReference type="STRING" id="43775.SAMN04489760_10534"/>
<dbReference type="GO" id="GO:0009279">
    <property type="term" value="C:cell outer membrane"/>
    <property type="evidence" value="ECO:0007669"/>
    <property type="project" value="UniProtKB-SubCell"/>
</dbReference>
<keyword evidence="3" id="KW-0998">Cell outer membrane</keyword>
<dbReference type="PANTHER" id="PTHR30329:SF21">
    <property type="entry name" value="LIPOPROTEIN YIAD-RELATED"/>
    <property type="match status" value="1"/>
</dbReference>
<dbReference type="Gene3D" id="3.30.1330.60">
    <property type="entry name" value="OmpA-like domain"/>
    <property type="match status" value="1"/>
</dbReference>
<keyword evidence="5" id="KW-1133">Transmembrane helix</keyword>
<dbReference type="InterPro" id="IPR006664">
    <property type="entry name" value="OMP_bac"/>
</dbReference>
<dbReference type="PROSITE" id="PS51123">
    <property type="entry name" value="OMPA_2"/>
    <property type="match status" value="1"/>
</dbReference>
<evidence type="ECO:0000256" key="1">
    <source>
        <dbReference type="ARBA" id="ARBA00004442"/>
    </source>
</evidence>
<dbReference type="AlphaFoldDB" id="A0A1H7VZ68"/>
<keyword evidence="5" id="KW-0812">Transmembrane</keyword>
<sequence length="306" mass="33437">MGNRDFRTNTLRVITLSLAIMIGILFSGIGYGGQIQPGQKRIVASGEELNIKGIILSRDGEMFVLRDITRTDTIVVLTDSTSIKSERQGLGLLPERRSKSFQATALLPGLILQVKGKGDSEGRLVADEIRFKESDLRAAVTASVRTAPVEDKSDKALRDIAETDKRISSLDQYDVVNVVTVLFAVNKTDLSAEAKAQLDELASKAPSAKNYTVEVQGFADSTGNYRHNMKLSQRRAEAVVQYLTVKHNIPLRRITIPMGYGETKAAADETTAAGRAKDRRVEVRILVNKGLSQQQAEPAAPPTKTE</sequence>
<keyword evidence="8" id="KW-1185">Reference proteome</keyword>
<dbReference type="RefSeq" id="WP_093882574.1">
    <property type="nucleotide sequence ID" value="NZ_FOBS01000005.1"/>
</dbReference>
<gene>
    <name evidence="7" type="ORF">SAMN04489760_10534</name>
</gene>
<dbReference type="InterPro" id="IPR050330">
    <property type="entry name" value="Bact_OuterMem_StrucFunc"/>
</dbReference>
<dbReference type="OrthoDB" id="9809164at2"/>
<dbReference type="InterPro" id="IPR006665">
    <property type="entry name" value="OmpA-like"/>
</dbReference>
<feature type="transmembrane region" description="Helical" evidence="5">
    <location>
        <begin position="12"/>
        <end position="33"/>
    </location>
</feature>
<dbReference type="SUPFAM" id="SSF103088">
    <property type="entry name" value="OmpA-like"/>
    <property type="match status" value="1"/>
</dbReference>
<dbReference type="PANTHER" id="PTHR30329">
    <property type="entry name" value="STATOR ELEMENT OF FLAGELLAR MOTOR COMPLEX"/>
    <property type="match status" value="1"/>
</dbReference>
<feature type="domain" description="OmpA-like" evidence="6">
    <location>
        <begin position="170"/>
        <end position="289"/>
    </location>
</feature>
<organism evidence="7 8">
    <name type="scientific">Syntrophus gentianae</name>
    <dbReference type="NCBI Taxonomy" id="43775"/>
    <lineage>
        <taxon>Bacteria</taxon>
        <taxon>Pseudomonadati</taxon>
        <taxon>Thermodesulfobacteriota</taxon>
        <taxon>Syntrophia</taxon>
        <taxon>Syntrophales</taxon>
        <taxon>Syntrophaceae</taxon>
        <taxon>Syntrophus</taxon>
    </lineage>
</organism>
<proteinExistence type="predicted"/>
<evidence type="ECO:0000256" key="2">
    <source>
        <dbReference type="ARBA" id="ARBA00023136"/>
    </source>
</evidence>
<evidence type="ECO:0000313" key="8">
    <source>
        <dbReference type="Proteomes" id="UP000198744"/>
    </source>
</evidence>
<evidence type="ECO:0000256" key="5">
    <source>
        <dbReference type="SAM" id="Phobius"/>
    </source>
</evidence>
<dbReference type="InterPro" id="IPR036737">
    <property type="entry name" value="OmpA-like_sf"/>
</dbReference>
<dbReference type="CDD" id="cd07185">
    <property type="entry name" value="OmpA_C-like"/>
    <property type="match status" value="1"/>
</dbReference>
<dbReference type="Proteomes" id="UP000198744">
    <property type="component" value="Unassembled WGS sequence"/>
</dbReference>
<name>A0A1H7VZ68_9BACT</name>
<evidence type="ECO:0000313" key="7">
    <source>
        <dbReference type="EMBL" id="SEM14088.1"/>
    </source>
</evidence>
<keyword evidence="2 4" id="KW-0472">Membrane</keyword>
<reference evidence="7 8" key="1">
    <citation type="submission" date="2016-10" db="EMBL/GenBank/DDBJ databases">
        <authorList>
            <person name="de Groot N.N."/>
        </authorList>
    </citation>
    <scope>NUCLEOTIDE SEQUENCE [LARGE SCALE GENOMIC DNA]</scope>
    <source>
        <strain evidence="7 8">DSM 8423</strain>
    </source>
</reference>
<accession>A0A1H7VZ68</accession>